<keyword evidence="2" id="KW-1185">Reference proteome</keyword>
<evidence type="ECO:0008006" key="3">
    <source>
        <dbReference type="Google" id="ProtNLM"/>
    </source>
</evidence>
<accession>A0A239PGI3</accession>
<dbReference type="AlphaFoldDB" id="A0A239PGI3"/>
<evidence type="ECO:0000313" key="1">
    <source>
        <dbReference type="EMBL" id="SNT65694.1"/>
    </source>
</evidence>
<dbReference type="EMBL" id="FZPH01000025">
    <property type="protein sequence ID" value="SNT65694.1"/>
    <property type="molecule type" value="Genomic_DNA"/>
</dbReference>
<dbReference type="OrthoDB" id="9804380at2"/>
<protein>
    <recommendedName>
        <fullName evidence="3">AAA-like domain-containing protein</fullName>
    </recommendedName>
</protein>
<dbReference type="RefSeq" id="WP_089255376.1">
    <property type="nucleotide sequence ID" value="NZ_FZPH01000025.1"/>
</dbReference>
<organism evidence="1 2">
    <name type="scientific">Asanoa hainanensis</name>
    <dbReference type="NCBI Taxonomy" id="560556"/>
    <lineage>
        <taxon>Bacteria</taxon>
        <taxon>Bacillati</taxon>
        <taxon>Actinomycetota</taxon>
        <taxon>Actinomycetes</taxon>
        <taxon>Micromonosporales</taxon>
        <taxon>Micromonosporaceae</taxon>
        <taxon>Asanoa</taxon>
    </lineage>
</organism>
<reference evidence="1 2" key="1">
    <citation type="submission" date="2017-06" db="EMBL/GenBank/DDBJ databases">
        <authorList>
            <person name="Kim H.J."/>
            <person name="Triplett B.A."/>
        </authorList>
    </citation>
    <scope>NUCLEOTIDE SEQUENCE [LARGE SCALE GENOMIC DNA]</scope>
    <source>
        <strain evidence="1 2">CGMCC 4.5593</strain>
    </source>
</reference>
<dbReference type="SUPFAM" id="SSF52540">
    <property type="entry name" value="P-loop containing nucleoside triphosphate hydrolases"/>
    <property type="match status" value="1"/>
</dbReference>
<gene>
    <name evidence="1" type="ORF">SAMN05421812_12537</name>
</gene>
<dbReference type="InterPro" id="IPR027417">
    <property type="entry name" value="P-loop_NTPase"/>
</dbReference>
<proteinExistence type="predicted"/>
<name>A0A239PGI3_9ACTN</name>
<evidence type="ECO:0000313" key="2">
    <source>
        <dbReference type="Proteomes" id="UP000198362"/>
    </source>
</evidence>
<dbReference type="Gene3D" id="3.40.50.300">
    <property type="entry name" value="P-loop containing nucleotide triphosphate hydrolases"/>
    <property type="match status" value="2"/>
</dbReference>
<sequence length="495" mass="52813">MTTYDSAVDAPSGGPVAPSWGFRVPGAGRVSHLAPGMEYQGTTVQLCGMYPFVAGSGSPMLGVPIGRHMLWGEVLCLDPLAWLNAGLVTNPGMFLLGQPGVGKSSLAKRLITGLVGYGTQALVLGDTKPDYTRLVSHLGGQVIRVGRGLDRINPLDSGPLGRALARMSGPDADRLRLEIRGRRLSLLLALCTLVRAGRVTNPEEVILGRTVDVLTARLDREPTVPDVLGLLEEGPDELRAAARAGSAEEYQRRVAELIPTLALLCEGSLKGVFDAETTTPIDLDAPAVSVDISHVAAAGDQLVAAAMLCTWAYSFGVVDAAAVLAEQGLAPRRQFFGVMDELWRALRGAPGLVDHADALTRLNRQRGMASLMITHSLDDLEALPTEEDRAKARGFFERAAIKVMAALPGRELDRINQITRLSAPEREMVSSWAAPEALFAGSVHPGRGKYLIKTGERPGLPVALTLVGDEWDLYDTDMAVRGTDVRSVARAGGRR</sequence>
<dbReference type="Proteomes" id="UP000198362">
    <property type="component" value="Unassembled WGS sequence"/>
</dbReference>